<evidence type="ECO:0000313" key="2">
    <source>
        <dbReference type="Proteomes" id="UP000636949"/>
    </source>
</evidence>
<dbReference type="Proteomes" id="UP000636949">
    <property type="component" value="Unassembled WGS sequence"/>
</dbReference>
<keyword evidence="2" id="KW-1185">Reference proteome</keyword>
<dbReference type="EMBL" id="BMJS01000015">
    <property type="protein sequence ID" value="GGF98480.1"/>
    <property type="molecule type" value="Genomic_DNA"/>
</dbReference>
<dbReference type="AlphaFoldDB" id="A0A8J3E8V0"/>
<name>A0A8J3E8V0_9GAMM</name>
<comment type="caution">
    <text evidence="1">The sequence shown here is derived from an EMBL/GenBank/DDBJ whole genome shotgun (WGS) entry which is preliminary data.</text>
</comment>
<gene>
    <name evidence="1" type="ORF">GCM10010995_14670</name>
</gene>
<dbReference type="RefSeq" id="WP_117002706.1">
    <property type="nucleotide sequence ID" value="NZ_BMJS01000015.1"/>
</dbReference>
<reference evidence="1" key="2">
    <citation type="submission" date="2020-09" db="EMBL/GenBank/DDBJ databases">
        <authorList>
            <person name="Sun Q."/>
            <person name="Zhou Y."/>
        </authorList>
    </citation>
    <scope>NUCLEOTIDE SEQUENCE</scope>
    <source>
        <strain evidence="1">CGMCC 1.15758</strain>
    </source>
</reference>
<evidence type="ECO:0000313" key="1">
    <source>
        <dbReference type="EMBL" id="GGF98480.1"/>
    </source>
</evidence>
<protein>
    <submittedName>
        <fullName evidence="1">Uncharacterized protein</fullName>
    </submittedName>
</protein>
<reference evidence="1" key="1">
    <citation type="journal article" date="2014" name="Int. J. Syst. Evol. Microbiol.">
        <title>Complete genome sequence of Corynebacterium casei LMG S-19264T (=DSM 44701T), isolated from a smear-ripened cheese.</title>
        <authorList>
            <consortium name="US DOE Joint Genome Institute (JGI-PGF)"/>
            <person name="Walter F."/>
            <person name="Albersmeier A."/>
            <person name="Kalinowski J."/>
            <person name="Ruckert C."/>
        </authorList>
    </citation>
    <scope>NUCLEOTIDE SEQUENCE</scope>
    <source>
        <strain evidence="1">CGMCC 1.15758</strain>
    </source>
</reference>
<accession>A0A8J3E8V0</accession>
<sequence>MPAISMPFPAMPTSSPFDQMAADLSQISLDGVLAPPAISLPDLASLNEGLPQIDSVMPVNINSLMVNGMSLADIEGEYSSTYTQLMGLNTTLSALQSQYSYDALEAQTKQTLAMQQANLNQQLSTLNPENYTQVNLANPYDGLVDQTYQNAVSQLEGGFQPLQFNQANLANFSNGLVLPDYHNVISSSGSDLENAFSGFNAQLLPLANISNGPQIPDTDALLGEALAEMPTAPNVSGQLDDMNQKLATLSSGFGTSELSAQITDKMPDIPSGADLSSLMSLAFIIGGIDQSLCDLPIMAFNIPFPDISLSLPQIPNIVMPAINLDLPSLPNVSFPSLPDFSGLSDLLNQIIASLLQILNSVKDCQGALLNEINSLVNQLSSLLPTWSGFGMSAVNFPFPFSLNLPDLSLPNINLPTIPSLPQLPDLLGMLESLIPNLIALPSIPWPSIAPLAIALACVEYALGVYQELPAQAELGVAAGATLKCPSSLQPFIINKPPTGINYGPGKTMVTQMDNAAFVNFIPSQCCNNSSNPYISATQGILPTFCMMSFMPFENASSNIDADGQDVVTSSSTLKCVLCNVDVTVENPNQETVKIHL</sequence>
<dbReference type="OrthoDB" id="4825649at2"/>
<proteinExistence type="predicted"/>
<dbReference type="InterPro" id="IPR025460">
    <property type="entry name" value="DUF4280"/>
</dbReference>
<organism evidence="1 2">
    <name type="scientific">Cysteiniphilum litorale</name>
    <dbReference type="NCBI Taxonomy" id="2056700"/>
    <lineage>
        <taxon>Bacteria</taxon>
        <taxon>Pseudomonadati</taxon>
        <taxon>Pseudomonadota</taxon>
        <taxon>Gammaproteobacteria</taxon>
        <taxon>Thiotrichales</taxon>
        <taxon>Fastidiosibacteraceae</taxon>
        <taxon>Cysteiniphilum</taxon>
    </lineage>
</organism>
<dbReference type="Pfam" id="PF14107">
    <property type="entry name" value="DUF4280"/>
    <property type="match status" value="1"/>
</dbReference>